<dbReference type="GeneID" id="108986477"/>
<evidence type="ECO:0000313" key="2">
    <source>
        <dbReference type="RefSeq" id="XP_018814650.1"/>
    </source>
</evidence>
<dbReference type="OrthoDB" id="1104395at2759"/>
<evidence type="ECO:0000313" key="1">
    <source>
        <dbReference type="Proteomes" id="UP000235220"/>
    </source>
</evidence>
<accession>A0A2I4E5I0</accession>
<dbReference type="Gramene" id="Jr05_12320_p1">
    <property type="protein sequence ID" value="cds.Jr05_12320_p1"/>
    <property type="gene ID" value="Jr05_12320"/>
</dbReference>
<dbReference type="RefSeq" id="XP_018814650.1">
    <property type="nucleotide sequence ID" value="XM_018959105.2"/>
</dbReference>
<dbReference type="Pfam" id="PF01190">
    <property type="entry name" value="Pollen_Ole_e_1"/>
    <property type="match status" value="1"/>
</dbReference>
<dbReference type="KEGG" id="jre:108986477"/>
<protein>
    <submittedName>
        <fullName evidence="2">Uncharacterized protein LOC108986477</fullName>
    </submittedName>
</protein>
<reference evidence="2" key="1">
    <citation type="submission" date="2025-08" db="UniProtKB">
        <authorList>
            <consortium name="RefSeq"/>
        </authorList>
    </citation>
    <scope>IDENTIFICATION</scope>
    <source>
        <tissue evidence="2">Leaves</tissue>
    </source>
</reference>
<gene>
    <name evidence="2" type="primary">LOC108986477</name>
</gene>
<organism evidence="1 2">
    <name type="scientific">Juglans regia</name>
    <name type="common">English walnut</name>
    <dbReference type="NCBI Taxonomy" id="51240"/>
    <lineage>
        <taxon>Eukaryota</taxon>
        <taxon>Viridiplantae</taxon>
        <taxon>Streptophyta</taxon>
        <taxon>Embryophyta</taxon>
        <taxon>Tracheophyta</taxon>
        <taxon>Spermatophyta</taxon>
        <taxon>Magnoliopsida</taxon>
        <taxon>eudicotyledons</taxon>
        <taxon>Gunneridae</taxon>
        <taxon>Pentapetalae</taxon>
        <taxon>rosids</taxon>
        <taxon>fabids</taxon>
        <taxon>Fagales</taxon>
        <taxon>Juglandaceae</taxon>
        <taxon>Juglans</taxon>
    </lineage>
</organism>
<name>A0A2I4E5I0_JUGRE</name>
<keyword evidence="1" id="KW-1185">Reference proteome</keyword>
<dbReference type="AlphaFoldDB" id="A0A2I4E5I0"/>
<dbReference type="Proteomes" id="UP000235220">
    <property type="component" value="Chromosome 5"/>
</dbReference>
<proteinExistence type="predicted"/>
<sequence length="174" mass="19076">MVLPKFITALVFVLTLARIELSTSQVVKGKVSCLDCKHKDAFSGIKILVKCDRVKKLAMATTEDDGSFEVELPSDTSKSSPPLNCHAKLFAAPTQLYAARKNVVSKIIKTKELNSYTISTPLSFSTSCPFTYEKCRAMNKLGSSKNINLNLPPEWGLAPASLYIPYYPIISGIP</sequence>